<dbReference type="AlphaFoldDB" id="A0AAE3W9E1"/>
<dbReference type="InterPro" id="IPR022742">
    <property type="entry name" value="Hydrolase_4"/>
</dbReference>
<evidence type="ECO:0000313" key="3">
    <source>
        <dbReference type="Proteomes" id="UP001226762"/>
    </source>
</evidence>
<keyword evidence="3" id="KW-1185">Reference proteome</keyword>
<dbReference type="RefSeq" id="WP_306733586.1">
    <property type="nucleotide sequence ID" value="NZ_JANHAX010000001.1"/>
</dbReference>
<evidence type="ECO:0000313" key="2">
    <source>
        <dbReference type="EMBL" id="MDQ2088313.1"/>
    </source>
</evidence>
<reference evidence="2" key="2">
    <citation type="submission" date="2023-02" db="EMBL/GenBank/DDBJ databases">
        <title>'Rhodoalgimonas zhirmunskyi' gen. nov., isolated from a red alga.</title>
        <authorList>
            <person name="Nedashkovskaya O.I."/>
            <person name="Otstavnykh N.Y."/>
            <person name="Bystritskaya E.P."/>
            <person name="Balabanova L.A."/>
            <person name="Isaeva M.P."/>
        </authorList>
    </citation>
    <scope>NUCLEOTIDE SEQUENCE</scope>
    <source>
        <strain evidence="2">KCTC 52189</strain>
    </source>
</reference>
<accession>A0AAE3W9E1</accession>
<feature type="domain" description="Serine aminopeptidase S33" evidence="1">
    <location>
        <begin position="65"/>
        <end position="188"/>
    </location>
</feature>
<sequence>MLALVAVVVALGGPLALQRMERALVYPFDDTRVRPGDLGLALKEAIFVSGHETLVLWVGAARPGKPVILYFHGNAGNLAARTGRFKRFAERGYGLVALGYRGSSGSTGRPSERNLGYDAARLWRRIGDFAGDSPVVMYGESLGGGVALAAIAETGRQPAGLVLEAPFTSVQAVARAAYPQLESQIARMQNRWNSLDRIAALRAPLLVLHGTRDAVIPIGMGRRLFAAAPSQQKQFHAVPGGQHTDLWRSDTLPVLWRFIERPGG</sequence>
<dbReference type="Gene3D" id="3.40.50.1820">
    <property type="entry name" value="alpha/beta hydrolase"/>
    <property type="match status" value="1"/>
</dbReference>
<dbReference type="EMBL" id="JANHAX010000001">
    <property type="protein sequence ID" value="MDQ2088313.1"/>
    <property type="molecule type" value="Genomic_DNA"/>
</dbReference>
<reference evidence="2" key="1">
    <citation type="submission" date="2022-07" db="EMBL/GenBank/DDBJ databases">
        <authorList>
            <person name="Otstavnykh N."/>
            <person name="Isaeva M."/>
            <person name="Bystritskaya E."/>
        </authorList>
    </citation>
    <scope>NUCLEOTIDE SEQUENCE</scope>
    <source>
        <strain evidence="2">KCTC 52189</strain>
    </source>
</reference>
<comment type="caution">
    <text evidence="2">The sequence shown here is derived from an EMBL/GenBank/DDBJ whole genome shotgun (WGS) entry which is preliminary data.</text>
</comment>
<dbReference type="InterPro" id="IPR029058">
    <property type="entry name" value="AB_hydrolase_fold"/>
</dbReference>
<dbReference type="PANTHER" id="PTHR12277">
    <property type="entry name" value="ALPHA/BETA HYDROLASE DOMAIN-CONTAINING PROTEIN"/>
    <property type="match status" value="1"/>
</dbReference>
<gene>
    <name evidence="2" type="ORF">NO357_00160</name>
</gene>
<dbReference type="SUPFAM" id="SSF53474">
    <property type="entry name" value="alpha/beta-Hydrolases"/>
    <property type="match status" value="1"/>
</dbReference>
<dbReference type="Proteomes" id="UP001226762">
    <property type="component" value="Unassembled WGS sequence"/>
</dbReference>
<feature type="domain" description="Serine aminopeptidase S33" evidence="1">
    <location>
        <begin position="196"/>
        <end position="244"/>
    </location>
</feature>
<name>A0AAE3W9E1_9RHOB</name>
<protein>
    <submittedName>
        <fullName evidence="2">Lysophospholipase</fullName>
    </submittedName>
</protein>
<evidence type="ECO:0000259" key="1">
    <source>
        <dbReference type="Pfam" id="PF12146"/>
    </source>
</evidence>
<proteinExistence type="predicted"/>
<dbReference type="Pfam" id="PF12146">
    <property type="entry name" value="Hydrolase_4"/>
    <property type="match status" value="2"/>
</dbReference>
<dbReference type="PANTHER" id="PTHR12277:SF81">
    <property type="entry name" value="PROTEIN ABHD13"/>
    <property type="match status" value="1"/>
</dbReference>
<organism evidence="2 3">
    <name type="scientific">Marimonas arenosa</name>
    <dbReference type="NCBI Taxonomy" id="1795305"/>
    <lineage>
        <taxon>Bacteria</taxon>
        <taxon>Pseudomonadati</taxon>
        <taxon>Pseudomonadota</taxon>
        <taxon>Alphaproteobacteria</taxon>
        <taxon>Rhodobacterales</taxon>
        <taxon>Paracoccaceae</taxon>
        <taxon>Marimonas</taxon>
    </lineage>
</organism>